<dbReference type="InterPro" id="IPR023213">
    <property type="entry name" value="CAT-like_dom_sf"/>
</dbReference>
<dbReference type="EC" id="2.3.1.-" evidence="4"/>
<feature type="domain" description="Peripheral subunit-binding (PSBD)" evidence="6">
    <location>
        <begin position="131"/>
        <end position="168"/>
    </location>
</feature>
<name>A0ABT5A5D5_9CYAN</name>
<evidence type="ECO:0000259" key="5">
    <source>
        <dbReference type="PROSITE" id="PS50968"/>
    </source>
</evidence>
<dbReference type="PROSITE" id="PS00189">
    <property type="entry name" value="LIPOYL"/>
    <property type="match status" value="1"/>
</dbReference>
<sequence>MSINEVFMPALSSTMTEGKIVSWVKSPGDKVEKGETVVVVESDKADMDVETFYEGYLAHIIVPAGETAPVGAAIAYIAETEAEIPTAKSLAKAGGAAAFSAPAPTPVAPAAIATPVTTSQNGSNHQPGRVVVSPRARKLAKELKVDLNTLKGSGPYGRIVAEDIEVVVGKVQPATTPVVTPAPVTVPAPVVTPVPTQVVTSSVPGQVVPFTTLQNAVIRGMIASLSVPVFRVSYTISTDGLDKLYKQIKSKGVTMTALLAKAVAVTLQKHPILNASYSDQGVVKHSDINISVAVAMDDGGLITPVLQNADAIDIYSLSRNWKSLVERARTKQLQPAEYNSGTFTLSNLGMFGVDTFDAILPPGQGSILAIGASRPQVVATADGLFAVRQQMQVNITCDHRIIYGADAAGFLQDLAKLIETNPQSLTM</sequence>
<evidence type="ECO:0000259" key="6">
    <source>
        <dbReference type="PROSITE" id="PS51826"/>
    </source>
</evidence>
<dbReference type="Proteomes" id="UP001212123">
    <property type="component" value="Unassembled WGS sequence"/>
</dbReference>
<keyword evidence="4" id="KW-0808">Transferase</keyword>
<keyword evidence="3 4" id="KW-0450">Lipoyl</keyword>
<dbReference type="CDD" id="cd06849">
    <property type="entry name" value="lipoyl_domain"/>
    <property type="match status" value="1"/>
</dbReference>
<dbReference type="InterPro" id="IPR011053">
    <property type="entry name" value="Single_hybrid_motif"/>
</dbReference>
<dbReference type="EMBL" id="JAQMTU010000042">
    <property type="protein sequence ID" value="MDB9486387.1"/>
    <property type="molecule type" value="Genomic_DNA"/>
</dbReference>
<dbReference type="SUPFAM" id="SSF51230">
    <property type="entry name" value="Single hybrid motif"/>
    <property type="match status" value="1"/>
</dbReference>
<dbReference type="InterPro" id="IPR000089">
    <property type="entry name" value="Biotin_lipoyl"/>
</dbReference>
<evidence type="ECO:0000256" key="4">
    <source>
        <dbReference type="RuleBase" id="RU003423"/>
    </source>
</evidence>
<dbReference type="Gene3D" id="2.40.50.100">
    <property type="match status" value="1"/>
</dbReference>
<comment type="caution">
    <text evidence="7">The sequence shown here is derived from an EMBL/GenBank/DDBJ whole genome shotgun (WGS) entry which is preliminary data.</text>
</comment>
<keyword evidence="4" id="KW-0012">Acyltransferase</keyword>
<dbReference type="Gene3D" id="4.10.320.10">
    <property type="entry name" value="E3-binding domain"/>
    <property type="match status" value="1"/>
</dbReference>
<evidence type="ECO:0000313" key="7">
    <source>
        <dbReference type="EMBL" id="MDB9486387.1"/>
    </source>
</evidence>
<dbReference type="SUPFAM" id="SSF47005">
    <property type="entry name" value="Peripheral subunit-binding domain of 2-oxo acid dehydrogenase complex"/>
    <property type="match status" value="1"/>
</dbReference>
<dbReference type="Pfam" id="PF00364">
    <property type="entry name" value="Biotin_lipoyl"/>
    <property type="match status" value="1"/>
</dbReference>
<feature type="domain" description="Lipoyl-binding" evidence="5">
    <location>
        <begin position="3"/>
        <end position="78"/>
    </location>
</feature>
<comment type="cofactor">
    <cofactor evidence="1 4">
        <name>(R)-lipoate</name>
        <dbReference type="ChEBI" id="CHEBI:83088"/>
    </cofactor>
</comment>
<dbReference type="InterPro" id="IPR045257">
    <property type="entry name" value="E2/Pdx1"/>
</dbReference>
<gene>
    <name evidence="7" type="ORF">PN492_07475</name>
</gene>
<evidence type="ECO:0000256" key="2">
    <source>
        <dbReference type="ARBA" id="ARBA00007317"/>
    </source>
</evidence>
<dbReference type="InterPro" id="IPR036625">
    <property type="entry name" value="E3-bd_dom_sf"/>
</dbReference>
<dbReference type="Pfam" id="PF02817">
    <property type="entry name" value="E3_binding"/>
    <property type="match status" value="1"/>
</dbReference>
<dbReference type="PANTHER" id="PTHR23151:SF75">
    <property type="entry name" value="DIHYDROLIPOYLLYSINE-RESIDUE ACETYLTRANSFERASE COMPONENT 5 OF PYRUVATE DEHYDROGENASE COMPLEX, CHLOROPLASTIC"/>
    <property type="match status" value="1"/>
</dbReference>
<dbReference type="SUPFAM" id="SSF52777">
    <property type="entry name" value="CoA-dependent acyltransferases"/>
    <property type="match status" value="1"/>
</dbReference>
<dbReference type="InterPro" id="IPR001078">
    <property type="entry name" value="2-oxoacid_DH_actylTfrase"/>
</dbReference>
<dbReference type="Pfam" id="PF00198">
    <property type="entry name" value="2-oxoacid_dh"/>
    <property type="match status" value="1"/>
</dbReference>
<dbReference type="RefSeq" id="WP_271805184.1">
    <property type="nucleotide sequence ID" value="NZ_JAQMTU010000042.1"/>
</dbReference>
<keyword evidence="8" id="KW-1185">Reference proteome</keyword>
<dbReference type="InterPro" id="IPR003016">
    <property type="entry name" value="2-oxoA_DH_lipoyl-BS"/>
</dbReference>
<evidence type="ECO:0000256" key="1">
    <source>
        <dbReference type="ARBA" id="ARBA00001938"/>
    </source>
</evidence>
<protein>
    <recommendedName>
        <fullName evidence="4">Dihydrolipoamide acetyltransferase component of pyruvate dehydrogenase complex</fullName>
        <ecNumber evidence="4">2.3.1.-</ecNumber>
    </recommendedName>
</protein>
<evidence type="ECO:0000313" key="8">
    <source>
        <dbReference type="Proteomes" id="UP001212123"/>
    </source>
</evidence>
<organism evidence="7 8">
    <name type="scientific">Dolichospermum circinale CS-537/01</name>
    <dbReference type="NCBI Taxonomy" id="3021739"/>
    <lineage>
        <taxon>Bacteria</taxon>
        <taxon>Bacillati</taxon>
        <taxon>Cyanobacteriota</taxon>
        <taxon>Cyanophyceae</taxon>
        <taxon>Nostocales</taxon>
        <taxon>Aphanizomenonaceae</taxon>
        <taxon>Dolichospermum</taxon>
        <taxon>Dolichospermum circinale</taxon>
    </lineage>
</organism>
<dbReference type="PROSITE" id="PS51826">
    <property type="entry name" value="PSBD"/>
    <property type="match status" value="1"/>
</dbReference>
<comment type="similarity">
    <text evidence="2 4">Belongs to the 2-oxoacid dehydrogenase family.</text>
</comment>
<dbReference type="InterPro" id="IPR004167">
    <property type="entry name" value="PSBD"/>
</dbReference>
<accession>A0ABT5A5D5</accession>
<dbReference type="Gene3D" id="3.30.559.10">
    <property type="entry name" value="Chloramphenicol acetyltransferase-like domain"/>
    <property type="match status" value="1"/>
</dbReference>
<reference evidence="7 8" key="1">
    <citation type="submission" date="2023-01" db="EMBL/GenBank/DDBJ databases">
        <title>Genomes from the Australian National Cyanobacteria Reference Collection.</title>
        <authorList>
            <person name="Willis A."/>
            <person name="Lee E.M.F."/>
        </authorList>
    </citation>
    <scope>NUCLEOTIDE SEQUENCE [LARGE SCALE GENOMIC DNA]</scope>
    <source>
        <strain evidence="7 8">CS-537/01</strain>
    </source>
</reference>
<dbReference type="PANTHER" id="PTHR23151">
    <property type="entry name" value="DIHYDROLIPOAMIDE ACETYL/SUCCINYL-TRANSFERASE-RELATED"/>
    <property type="match status" value="1"/>
</dbReference>
<dbReference type="PROSITE" id="PS50968">
    <property type="entry name" value="BIOTINYL_LIPOYL"/>
    <property type="match status" value="1"/>
</dbReference>
<proteinExistence type="inferred from homology"/>
<evidence type="ECO:0000256" key="3">
    <source>
        <dbReference type="ARBA" id="ARBA00022823"/>
    </source>
</evidence>